<dbReference type="EMBL" id="JAAXKX010000007">
    <property type="protein sequence ID" value="NKN32975.1"/>
    <property type="molecule type" value="Genomic_DNA"/>
</dbReference>
<evidence type="ECO:0000256" key="6">
    <source>
        <dbReference type="ARBA" id="ARBA00022967"/>
    </source>
</evidence>
<accession>A0ABX1I5X9</accession>
<dbReference type="SMART" id="SM00382">
    <property type="entry name" value="AAA"/>
    <property type="match status" value="1"/>
</dbReference>
<dbReference type="InterPro" id="IPR017871">
    <property type="entry name" value="ABC_transporter-like_CS"/>
</dbReference>
<evidence type="ECO:0000256" key="2">
    <source>
        <dbReference type="ARBA" id="ARBA00022448"/>
    </source>
</evidence>
<keyword evidence="6" id="KW-1278">Translocase</keyword>
<dbReference type="SUPFAM" id="SSF52540">
    <property type="entry name" value="P-loop containing nucleoside triphosphate hydrolases"/>
    <property type="match status" value="1"/>
</dbReference>
<name>A0ABX1I5X9_9GAMM</name>
<feature type="domain" description="ABC transporter" evidence="8">
    <location>
        <begin position="4"/>
        <end position="252"/>
    </location>
</feature>
<dbReference type="CDD" id="cd03256">
    <property type="entry name" value="ABC_PhnC_transporter"/>
    <property type="match status" value="1"/>
</dbReference>
<evidence type="ECO:0000259" key="8">
    <source>
        <dbReference type="PROSITE" id="PS50893"/>
    </source>
</evidence>
<evidence type="ECO:0000256" key="4">
    <source>
        <dbReference type="ARBA" id="ARBA00022741"/>
    </source>
</evidence>
<dbReference type="InterPro" id="IPR012693">
    <property type="entry name" value="ABC_transpr_PhnC"/>
</dbReference>
<keyword evidence="2" id="KW-0813">Transport</keyword>
<comment type="subcellular location">
    <subcellularLocation>
        <location evidence="1">Cell inner membrane</location>
        <topology evidence="1">Peripheral membrane protein</topology>
    </subcellularLocation>
</comment>
<dbReference type="PROSITE" id="PS00211">
    <property type="entry name" value="ABC_TRANSPORTER_1"/>
    <property type="match status" value="1"/>
</dbReference>
<dbReference type="InterPro" id="IPR003593">
    <property type="entry name" value="AAA+_ATPase"/>
</dbReference>
<keyword evidence="5 9" id="KW-0067">ATP-binding</keyword>
<evidence type="ECO:0000256" key="1">
    <source>
        <dbReference type="ARBA" id="ARBA00004417"/>
    </source>
</evidence>
<dbReference type="PANTHER" id="PTHR43166">
    <property type="entry name" value="AMINO ACID IMPORT ATP-BINDING PROTEIN"/>
    <property type="match status" value="1"/>
</dbReference>
<dbReference type="Pfam" id="PF00005">
    <property type="entry name" value="ABC_tran"/>
    <property type="match status" value="1"/>
</dbReference>
<evidence type="ECO:0000313" key="10">
    <source>
        <dbReference type="Proteomes" id="UP000740754"/>
    </source>
</evidence>
<proteinExistence type="predicted"/>
<reference evidence="9 10" key="1">
    <citation type="submission" date="2020-04" db="EMBL/GenBank/DDBJ databases">
        <title>Draft Whole-Genome sequence of Marichromatium bheemlicum DSM 18632, type strain.</title>
        <authorList>
            <person name="Kyndt J.A."/>
            <person name="Meyer T.E."/>
        </authorList>
    </citation>
    <scope>NUCLEOTIDE SEQUENCE [LARGE SCALE GENOMIC DNA]</scope>
    <source>
        <strain evidence="9 10">DSM 18632</strain>
    </source>
</reference>
<keyword evidence="4" id="KW-0547">Nucleotide-binding</keyword>
<dbReference type="PANTHER" id="PTHR43166:SF6">
    <property type="entry name" value="PHOSPHONATES IMPORT ATP-BINDING PROTEIN PHNC"/>
    <property type="match status" value="1"/>
</dbReference>
<evidence type="ECO:0000256" key="5">
    <source>
        <dbReference type="ARBA" id="ARBA00022840"/>
    </source>
</evidence>
<dbReference type="RefSeq" id="WP_168668041.1">
    <property type="nucleotide sequence ID" value="NZ_JAAXKX010000007.1"/>
</dbReference>
<comment type="caution">
    <text evidence="9">The sequence shown here is derived from an EMBL/GenBank/DDBJ whole genome shotgun (WGS) entry which is preliminary data.</text>
</comment>
<keyword evidence="7" id="KW-0472">Membrane</keyword>
<dbReference type="InterPro" id="IPR050086">
    <property type="entry name" value="MetN_ABC_transporter-like"/>
</dbReference>
<dbReference type="PROSITE" id="PS50893">
    <property type="entry name" value="ABC_TRANSPORTER_2"/>
    <property type="match status" value="1"/>
</dbReference>
<dbReference type="NCBIfam" id="TIGR02315">
    <property type="entry name" value="ABC_phnC"/>
    <property type="match status" value="1"/>
</dbReference>
<evidence type="ECO:0000313" key="9">
    <source>
        <dbReference type="EMBL" id="NKN32975.1"/>
    </source>
</evidence>
<dbReference type="InterPro" id="IPR003439">
    <property type="entry name" value="ABC_transporter-like_ATP-bd"/>
</dbReference>
<organism evidence="9 10">
    <name type="scientific">Marichromatium bheemlicum</name>
    <dbReference type="NCBI Taxonomy" id="365339"/>
    <lineage>
        <taxon>Bacteria</taxon>
        <taxon>Pseudomonadati</taxon>
        <taxon>Pseudomonadota</taxon>
        <taxon>Gammaproteobacteria</taxon>
        <taxon>Chromatiales</taxon>
        <taxon>Chromatiaceae</taxon>
        <taxon>Marichromatium</taxon>
    </lineage>
</organism>
<sequence>MSAIKVNALQKSFTGAPVLKGISVEVEQGEMLALIGSSGSGKSTLMRHLSGLTLADRGPASLVEVLGRKVQQHGRAASDIRRTRARIGHVFQQFNLINRLSVQTNVLIGALGRVPVWRSLPGWFTDAERRLALEALELVGLREHAMKRASTLSGGQQQRVAIARALMQQAEVILADEPIASLDPESSRLVMETLQRINRERGITVIVTLHQVDYARQYCRRAIALRDGEVFFNGPISALDDTTLATLYGTAHETAERPLIPSRPRQASGLELNPV</sequence>
<dbReference type="Gene3D" id="3.40.50.300">
    <property type="entry name" value="P-loop containing nucleotide triphosphate hydrolases"/>
    <property type="match status" value="1"/>
</dbReference>
<evidence type="ECO:0000256" key="3">
    <source>
        <dbReference type="ARBA" id="ARBA00022475"/>
    </source>
</evidence>
<keyword evidence="10" id="KW-1185">Reference proteome</keyword>
<keyword evidence="3" id="KW-1003">Cell membrane</keyword>
<evidence type="ECO:0000256" key="7">
    <source>
        <dbReference type="ARBA" id="ARBA00023136"/>
    </source>
</evidence>
<gene>
    <name evidence="9" type="primary">phnC</name>
    <name evidence="9" type="ORF">HF203_07045</name>
</gene>
<dbReference type="GO" id="GO:0005524">
    <property type="term" value="F:ATP binding"/>
    <property type="evidence" value="ECO:0007669"/>
    <property type="project" value="UniProtKB-KW"/>
</dbReference>
<protein>
    <submittedName>
        <fullName evidence="9">Phosphonate ABC transporter ATP-binding protein</fullName>
    </submittedName>
</protein>
<dbReference type="InterPro" id="IPR027417">
    <property type="entry name" value="P-loop_NTPase"/>
</dbReference>
<dbReference type="Proteomes" id="UP000740754">
    <property type="component" value="Unassembled WGS sequence"/>
</dbReference>